<dbReference type="EMBL" id="HM147833">
    <property type="protein sequence ID" value="ADR64668.1"/>
    <property type="molecule type" value="Genomic_DNA"/>
</dbReference>
<keyword evidence="4" id="KW-0624">Polysaccharide degradation</keyword>
<dbReference type="InterPro" id="IPR001547">
    <property type="entry name" value="Glyco_hydro_5"/>
</dbReference>
<dbReference type="Gene3D" id="3.20.20.80">
    <property type="entry name" value="Glycosidases"/>
    <property type="match status" value="1"/>
</dbReference>
<evidence type="ECO:0000256" key="2">
    <source>
        <dbReference type="ARBA" id="ARBA00023277"/>
    </source>
</evidence>
<evidence type="ECO:0000256" key="4">
    <source>
        <dbReference type="ARBA" id="ARBA00023326"/>
    </source>
</evidence>
<dbReference type="GO" id="GO:0009251">
    <property type="term" value="P:glucan catabolic process"/>
    <property type="evidence" value="ECO:0007669"/>
    <property type="project" value="TreeGrafter"/>
</dbReference>
<keyword evidence="1" id="KW-0378">Hydrolase</keyword>
<dbReference type="SUPFAM" id="SSF51445">
    <property type="entry name" value="(Trans)glycosidases"/>
    <property type="match status" value="1"/>
</dbReference>
<protein>
    <submittedName>
        <fullName evidence="6">Cellulase</fullName>
    </submittedName>
</protein>
<reference evidence="6" key="1">
    <citation type="submission" date="2010-04" db="EMBL/GenBank/DDBJ databases">
        <authorList>
            <person name="Nguyen Nhung H."/>
            <person name="Marusact L."/>
            <person name="Uengwetwanit T."/>
            <person name="Harnpicharnchai P."/>
            <person name="Pongpattanakitshote S."/>
            <person name="Tanapongpipat S."/>
            <person name="Jirajaroenrat K."/>
            <person name="Rakshit S."/>
            <person name="Eurwilaichitr L."/>
        </authorList>
    </citation>
    <scope>NUCLEOTIDE SEQUENCE</scope>
</reference>
<dbReference type="Pfam" id="PF00150">
    <property type="entry name" value="Cellulase"/>
    <property type="match status" value="1"/>
</dbReference>
<dbReference type="PANTHER" id="PTHR31297:SF41">
    <property type="entry name" value="ENDOGLUCANASE, PUTATIVE (AFU_ORTHOLOGUE AFUA_5G01830)-RELATED"/>
    <property type="match status" value="1"/>
</dbReference>
<keyword evidence="3" id="KW-0326">Glycosidase</keyword>
<dbReference type="GO" id="GO:0005576">
    <property type="term" value="C:extracellular region"/>
    <property type="evidence" value="ECO:0007669"/>
    <property type="project" value="TreeGrafter"/>
</dbReference>
<reference evidence="6" key="2">
    <citation type="journal article" date="2012" name="Biosci. Biotechnol. Biochem.">
        <title>Identification and characterization of a cellulase-encoding gene from the buffalo rumen metagenomic library.</title>
        <authorList>
            <person name="Nguyen N.H."/>
            <person name="Maruset L."/>
            <person name="Uengwetwanit T."/>
            <person name="Mhuantong W."/>
            <person name="Harnpicharnchai P."/>
            <person name="Champreda V."/>
            <person name="Tanapongpipat S."/>
            <person name="Jirajaroenrat K."/>
            <person name="Rakshit S.K."/>
            <person name="Eurwilaichitr L."/>
            <person name="Pongpattanakitshote S."/>
        </authorList>
    </citation>
    <scope>NUCLEOTIDE SEQUENCE</scope>
</reference>
<evidence type="ECO:0000259" key="5">
    <source>
        <dbReference type="Pfam" id="PF00150"/>
    </source>
</evidence>
<dbReference type="AlphaFoldDB" id="E5F2L3"/>
<dbReference type="InterPro" id="IPR017853">
    <property type="entry name" value="GH"/>
</dbReference>
<feature type="domain" description="Glycoside hydrolase family 5" evidence="5">
    <location>
        <begin position="66"/>
        <end position="372"/>
    </location>
</feature>
<dbReference type="PANTHER" id="PTHR31297">
    <property type="entry name" value="GLUCAN ENDO-1,6-BETA-GLUCOSIDASE B"/>
    <property type="match status" value="1"/>
</dbReference>
<name>E5F2L3_9ZZZZ</name>
<dbReference type="CAZy" id="GH5">
    <property type="family name" value="Glycoside Hydrolase Family 5"/>
</dbReference>
<evidence type="ECO:0000256" key="1">
    <source>
        <dbReference type="ARBA" id="ARBA00022801"/>
    </source>
</evidence>
<proteinExistence type="predicted"/>
<keyword evidence="2" id="KW-0119">Carbohydrate metabolism</keyword>
<evidence type="ECO:0000256" key="3">
    <source>
        <dbReference type="ARBA" id="ARBA00023295"/>
    </source>
</evidence>
<sequence length="718" mass="79700">MNKRFTTILGLLLMLGIQTQAQEFESATDAVKNMGVGWNLGNTLDANSQKIADITNDGYWGQQGLDSETCWGQPKTTPEFIQMMKGAGFGAIRVPVTWYNHMDKDGNVDAAWMARVKEIVDYVINAGLYCIVNVHHDTGADSKDNSGKMNGYHWIKADEANYAANKEKFENLWKQIAETFKDYGQTLLFEGYNEMLDANSSWNYPTFGQSAYDADYAKKSLEAINSYAQSFVDVVRATGGNNATRNLIVNPYAASSGGIWGNNTHPQDPLTEMKLPVDASTNATTGHLIFEVHSYPNIANGLANAKSNVDTTIESLKTILMAKGAPVIVGEWGTSNVDNGSDYIDRRKSMIDFCDYFVRQCKENGIATFYWMGLSDGNSRAQLVFNQPDLAETITKAYHGADFQGVYPAMETSEETVIFEGEQQLEWGQAVNFPANLFTNLSNTSTVEVTYTEKFDQFSGDEANSYLQFWYNDWSSMVNFTADGQEISETLEVNKFYNSTSGTEHTTVFAFDKETFQNFKKKGMLFQGHGVLLKKVVLKAGEKDPDEGGSGGETVFWEGDAVLDWGDGLQLTVPAESFEAVGKGARLILSYTLDFTDYNMIQLFYGDWKDNPSFIINGKEIAKEFRPSDLHGLKNGDDGVTEITFSDAVFDIILQKGIVFQGHGLRLKKVVLAGPATAIQSVVRVSEPDNAIYNLSGQRIITPKKGIYIKNGRKFVIR</sequence>
<accession>E5F2L3</accession>
<dbReference type="InterPro" id="IPR050386">
    <property type="entry name" value="Glycosyl_hydrolase_5"/>
</dbReference>
<evidence type="ECO:0000313" key="6">
    <source>
        <dbReference type="EMBL" id="ADR64668.1"/>
    </source>
</evidence>
<organism evidence="6">
    <name type="scientific">uncultured microorganism</name>
    <dbReference type="NCBI Taxonomy" id="358574"/>
    <lineage>
        <taxon>unclassified sequences</taxon>
        <taxon>environmental samples</taxon>
    </lineage>
</organism>
<dbReference type="GO" id="GO:0008422">
    <property type="term" value="F:beta-glucosidase activity"/>
    <property type="evidence" value="ECO:0007669"/>
    <property type="project" value="TreeGrafter"/>
</dbReference>